<sequence>MVILDWRSSYHYCLLTTSLVQSGWEVRLSNSRGVPYFYNPETRESMWEAPPGLSQEEIANLPGAKQYLPGAHHGANGERPAQVRASHLLVKHRGSRRPSSWKEPNITRSKEEAIAMLKEYASQINGSPEKFAELASKYSDCSSHSHGGDLGFFKPGQMQKPFEDATYALKVGEISDVVETDSGVHLILRTA</sequence>
<evidence type="ECO:0000259" key="7">
    <source>
        <dbReference type="PROSITE" id="PS50198"/>
    </source>
</evidence>
<keyword evidence="9" id="KW-1185">Reference proteome</keyword>
<feature type="domain" description="PpiC" evidence="7">
    <location>
        <begin position="80"/>
        <end position="191"/>
    </location>
</feature>
<protein>
    <recommendedName>
        <fullName evidence="5">Peptidyl-prolyl cis-trans isomerase</fullName>
        <ecNumber evidence="5">5.2.1.8</ecNumber>
    </recommendedName>
</protein>
<dbReference type="AlphaFoldDB" id="A0A060SS01"/>
<dbReference type="InterPro" id="IPR051370">
    <property type="entry name" value="PPIase_Pin1"/>
</dbReference>
<keyword evidence="2 4" id="KW-0697">Rotamase</keyword>
<dbReference type="SMART" id="SM00456">
    <property type="entry name" value="WW"/>
    <property type="match status" value="1"/>
</dbReference>
<dbReference type="GO" id="GO:0003755">
    <property type="term" value="F:peptidyl-prolyl cis-trans isomerase activity"/>
    <property type="evidence" value="ECO:0007669"/>
    <property type="project" value="UniProtKB-UniRule"/>
</dbReference>
<dbReference type="PROSITE" id="PS01096">
    <property type="entry name" value="PPIC_PPIASE_1"/>
    <property type="match status" value="1"/>
</dbReference>
<gene>
    <name evidence="8" type="ORF">BN946_scf184753.g32</name>
</gene>
<reference evidence="8" key="1">
    <citation type="submission" date="2014-01" db="EMBL/GenBank/DDBJ databases">
        <title>The genome of the white-rot fungus Pycnoporus cinnabarinus: a basidiomycete model with a versatile arsenal for lignocellulosic biomass breakdown.</title>
        <authorList>
            <person name="Levasseur A."/>
            <person name="Lomascolo A."/>
            <person name="Ruiz-Duenas F.J."/>
            <person name="Uzan E."/>
            <person name="Piumi F."/>
            <person name="Kues U."/>
            <person name="Ram A.F.J."/>
            <person name="Murat C."/>
            <person name="Haon M."/>
            <person name="Benoit I."/>
            <person name="Arfi Y."/>
            <person name="Chevret D."/>
            <person name="Drula E."/>
            <person name="Kwon M.J."/>
            <person name="Gouret P."/>
            <person name="Lesage-Meessen L."/>
            <person name="Lombard V."/>
            <person name="Mariette J."/>
            <person name="Noirot C."/>
            <person name="Park J."/>
            <person name="Patyshakuliyeva A."/>
            <person name="Wieneger R.A.B."/>
            <person name="Wosten H.A.B."/>
            <person name="Martin F."/>
            <person name="Coutinho P.M."/>
            <person name="de Vries R."/>
            <person name="Martinez A.T."/>
            <person name="Klopp C."/>
            <person name="Pontarotti P."/>
            <person name="Henrissat B."/>
            <person name="Record E."/>
        </authorList>
    </citation>
    <scope>NUCLEOTIDE SEQUENCE [LARGE SCALE GENOMIC DNA]</scope>
    <source>
        <strain evidence="8">BRFM137</strain>
    </source>
</reference>
<evidence type="ECO:0000313" key="9">
    <source>
        <dbReference type="Proteomes" id="UP000029665"/>
    </source>
</evidence>
<evidence type="ECO:0000256" key="3">
    <source>
        <dbReference type="ARBA" id="ARBA00023235"/>
    </source>
</evidence>
<dbReference type="Gene3D" id="3.10.50.40">
    <property type="match status" value="1"/>
</dbReference>
<evidence type="ECO:0000256" key="5">
    <source>
        <dbReference type="RuleBase" id="RU363014"/>
    </source>
</evidence>
<comment type="caution">
    <text evidence="8">The sequence shown here is derived from an EMBL/GenBank/DDBJ whole genome shotgun (WGS) entry which is preliminary data.</text>
</comment>
<keyword evidence="3 4" id="KW-0413">Isomerase</keyword>
<dbReference type="SUPFAM" id="SSF54534">
    <property type="entry name" value="FKBP-like"/>
    <property type="match status" value="1"/>
</dbReference>
<dbReference type="FunFam" id="3.10.50.40:FF:000010">
    <property type="entry name" value="Peptidyl-prolyl cis-trans isomerase Pin1"/>
    <property type="match status" value="1"/>
</dbReference>
<name>A0A060SS01_PYCCI</name>
<evidence type="ECO:0000256" key="4">
    <source>
        <dbReference type="PROSITE-ProRule" id="PRU00278"/>
    </source>
</evidence>
<dbReference type="Pfam" id="PF00639">
    <property type="entry name" value="Rotamase"/>
    <property type="match status" value="1"/>
</dbReference>
<dbReference type="EC" id="5.2.1.8" evidence="5"/>
<dbReference type="Gene3D" id="2.20.70.10">
    <property type="match status" value="1"/>
</dbReference>
<dbReference type="PANTHER" id="PTHR10657">
    <property type="entry name" value="PEPTIDYL-PROLYL CIS-TRANS ISOMERASE"/>
    <property type="match status" value="1"/>
</dbReference>
<accession>A0A060SS01</accession>
<dbReference type="STRING" id="5643.A0A060SS01"/>
<feature type="domain" description="WW" evidence="6">
    <location>
        <begin position="18"/>
        <end position="52"/>
    </location>
</feature>
<dbReference type="EMBL" id="CCBP010000447">
    <property type="protein sequence ID" value="CDO77282.1"/>
    <property type="molecule type" value="Genomic_DNA"/>
</dbReference>
<dbReference type="GO" id="GO:0060255">
    <property type="term" value="P:regulation of macromolecule metabolic process"/>
    <property type="evidence" value="ECO:0007669"/>
    <property type="project" value="UniProtKB-ARBA"/>
</dbReference>
<dbReference type="PROSITE" id="PS50020">
    <property type="entry name" value="WW_DOMAIN_2"/>
    <property type="match status" value="1"/>
</dbReference>
<evidence type="ECO:0000256" key="2">
    <source>
        <dbReference type="ARBA" id="ARBA00023110"/>
    </source>
</evidence>
<dbReference type="Pfam" id="PF00397">
    <property type="entry name" value="WW"/>
    <property type="match status" value="1"/>
</dbReference>
<dbReference type="InterPro" id="IPR036020">
    <property type="entry name" value="WW_dom_sf"/>
</dbReference>
<dbReference type="GO" id="GO:0005634">
    <property type="term" value="C:nucleus"/>
    <property type="evidence" value="ECO:0007669"/>
    <property type="project" value="TreeGrafter"/>
</dbReference>
<dbReference type="OMA" id="DEVQCLH"/>
<dbReference type="Proteomes" id="UP000029665">
    <property type="component" value="Unassembled WGS sequence"/>
</dbReference>
<dbReference type="OrthoDB" id="2530521at2759"/>
<dbReference type="InterPro" id="IPR023058">
    <property type="entry name" value="PPIase_PpiC_CS"/>
</dbReference>
<dbReference type="InterPro" id="IPR046357">
    <property type="entry name" value="PPIase_dom_sf"/>
</dbReference>
<dbReference type="GO" id="GO:0005829">
    <property type="term" value="C:cytosol"/>
    <property type="evidence" value="ECO:0007669"/>
    <property type="project" value="TreeGrafter"/>
</dbReference>
<evidence type="ECO:0000259" key="6">
    <source>
        <dbReference type="PROSITE" id="PS50020"/>
    </source>
</evidence>
<dbReference type="InterPro" id="IPR000297">
    <property type="entry name" value="PPIase_PpiC"/>
</dbReference>
<dbReference type="GO" id="GO:0080090">
    <property type="term" value="P:regulation of primary metabolic process"/>
    <property type="evidence" value="ECO:0007669"/>
    <property type="project" value="UniProtKB-ARBA"/>
</dbReference>
<dbReference type="HOGENOM" id="CLU_090028_0_1_1"/>
<proteinExistence type="predicted"/>
<comment type="catalytic activity">
    <reaction evidence="1 5">
        <text>[protein]-peptidylproline (omega=180) = [protein]-peptidylproline (omega=0)</text>
        <dbReference type="Rhea" id="RHEA:16237"/>
        <dbReference type="Rhea" id="RHEA-COMP:10747"/>
        <dbReference type="Rhea" id="RHEA-COMP:10748"/>
        <dbReference type="ChEBI" id="CHEBI:83833"/>
        <dbReference type="ChEBI" id="CHEBI:83834"/>
        <dbReference type="EC" id="5.2.1.8"/>
    </reaction>
</comment>
<dbReference type="CDD" id="cd00201">
    <property type="entry name" value="WW"/>
    <property type="match status" value="1"/>
</dbReference>
<dbReference type="InterPro" id="IPR001202">
    <property type="entry name" value="WW_dom"/>
</dbReference>
<organism evidence="8 9">
    <name type="scientific">Pycnoporus cinnabarinus</name>
    <name type="common">Cinnabar-red polypore</name>
    <name type="synonym">Trametes cinnabarina</name>
    <dbReference type="NCBI Taxonomy" id="5643"/>
    <lineage>
        <taxon>Eukaryota</taxon>
        <taxon>Fungi</taxon>
        <taxon>Dikarya</taxon>
        <taxon>Basidiomycota</taxon>
        <taxon>Agaricomycotina</taxon>
        <taxon>Agaricomycetes</taxon>
        <taxon>Polyporales</taxon>
        <taxon>Polyporaceae</taxon>
        <taxon>Trametes</taxon>
    </lineage>
</organism>
<evidence type="ECO:0000256" key="1">
    <source>
        <dbReference type="ARBA" id="ARBA00000971"/>
    </source>
</evidence>
<dbReference type="PANTHER" id="PTHR10657:SF4">
    <property type="entry name" value="PEPTIDYL-PROLYL CIS-TRANS ISOMERASE-RELATED"/>
    <property type="match status" value="1"/>
</dbReference>
<evidence type="ECO:0000313" key="8">
    <source>
        <dbReference type="EMBL" id="CDO77282.1"/>
    </source>
</evidence>
<dbReference type="SUPFAM" id="SSF51045">
    <property type="entry name" value="WW domain"/>
    <property type="match status" value="1"/>
</dbReference>
<dbReference type="PROSITE" id="PS50198">
    <property type="entry name" value="PPIC_PPIASE_2"/>
    <property type="match status" value="1"/>
</dbReference>